<feature type="binding site" evidence="16">
    <location>
        <position position="264"/>
    </location>
    <ligand>
        <name>Zn(2+)</name>
        <dbReference type="ChEBI" id="CHEBI:29105"/>
        <note>catalytic</note>
    </ligand>
</feature>
<dbReference type="PROSITE" id="PS51864">
    <property type="entry name" value="ASTACIN"/>
    <property type="match status" value="1"/>
</dbReference>
<name>A0AAF3F1C5_9BILA</name>
<dbReference type="InterPro" id="IPR001506">
    <property type="entry name" value="Peptidase_M12A"/>
</dbReference>
<feature type="chain" id="PRO_5041780753" description="Zinc metalloproteinase" evidence="14 17">
    <location>
        <begin position="18"/>
        <end position="599"/>
    </location>
</feature>
<evidence type="ECO:0000256" key="15">
    <source>
        <dbReference type="PROSITE-ProRule" id="PRU00076"/>
    </source>
</evidence>
<feature type="active site" evidence="16">
    <location>
        <position position="261"/>
    </location>
</feature>
<evidence type="ECO:0000259" key="20">
    <source>
        <dbReference type="PROSITE" id="PS50026"/>
    </source>
</evidence>
<dbReference type="SMART" id="SM00042">
    <property type="entry name" value="CUB"/>
    <property type="match status" value="1"/>
</dbReference>
<dbReference type="PROSITE" id="PS51670">
    <property type="entry name" value="SHKT"/>
    <property type="match status" value="1"/>
</dbReference>
<keyword evidence="9 16" id="KW-0862">Zinc</keyword>
<feature type="domain" description="ShKT" evidence="21">
    <location>
        <begin position="562"/>
        <end position="598"/>
    </location>
</feature>
<comment type="function">
    <text evidence="1">Metalloprotease.</text>
</comment>
<evidence type="ECO:0000259" key="22">
    <source>
        <dbReference type="PROSITE" id="PS51864"/>
    </source>
</evidence>
<keyword evidence="8 16" id="KW-0378">Hydrolase</keyword>
<feature type="region of interest" description="Disordered" evidence="18">
    <location>
        <begin position="21"/>
        <end position="43"/>
    </location>
</feature>
<evidence type="ECO:0000256" key="18">
    <source>
        <dbReference type="SAM" id="MobiDB-lite"/>
    </source>
</evidence>
<evidence type="ECO:0000313" key="23">
    <source>
        <dbReference type="Proteomes" id="UP000887575"/>
    </source>
</evidence>
<feature type="disulfide bond" evidence="15">
    <location>
        <begin position="362"/>
        <end position="372"/>
    </location>
</feature>
<evidence type="ECO:0000256" key="4">
    <source>
        <dbReference type="ARBA" id="ARBA00022536"/>
    </source>
</evidence>
<evidence type="ECO:0000259" key="21">
    <source>
        <dbReference type="PROSITE" id="PS51670"/>
    </source>
</evidence>
<dbReference type="SUPFAM" id="SSF55486">
    <property type="entry name" value="Metalloproteases ('zincins'), catalytic domain"/>
    <property type="match status" value="1"/>
</dbReference>
<dbReference type="InterPro" id="IPR003582">
    <property type="entry name" value="ShKT_dom"/>
</dbReference>
<comment type="caution">
    <text evidence="15">Lacks conserved residue(s) required for the propagation of feature annotation.</text>
</comment>
<keyword evidence="5 16" id="KW-0645">Protease</keyword>
<evidence type="ECO:0000256" key="9">
    <source>
        <dbReference type="ARBA" id="ARBA00022833"/>
    </source>
</evidence>
<evidence type="ECO:0000256" key="13">
    <source>
        <dbReference type="ARBA" id="ARBA00023180"/>
    </source>
</evidence>
<keyword evidence="4 15" id="KW-0245">EGF-like domain</keyword>
<dbReference type="InterPro" id="IPR000742">
    <property type="entry name" value="EGF"/>
</dbReference>
<feature type="signal peptide" evidence="14 17">
    <location>
        <begin position="1"/>
        <end position="17"/>
    </location>
</feature>
<keyword evidence="12 15" id="KW-1015">Disulfide bond</keyword>
<reference evidence="24" key="1">
    <citation type="submission" date="2024-02" db="UniProtKB">
        <authorList>
            <consortium name="WormBaseParasite"/>
        </authorList>
    </citation>
    <scope>IDENTIFICATION</scope>
</reference>
<keyword evidence="10 16" id="KW-0482">Metalloprotease</keyword>
<dbReference type="PROSITE" id="PS50026">
    <property type="entry name" value="EGF_3"/>
    <property type="match status" value="1"/>
</dbReference>
<comment type="subcellular location">
    <subcellularLocation>
        <location evidence="2 14">Secreted</location>
    </subcellularLocation>
</comment>
<sequence>MLLRAGVALILLGCCLAQGWGKRGNNNSTRSPRGKGSRKHNWGDKMNEQQIGAFRKSLSHTNVDRFHAALDKMRERAAERIEPNEQEKAGMYERMKQMRPHTRTPRVRPDGDTLTEVNEKQGVSQNLYGGDMALDDPQVDVILGDFVEDDDSTDDDVAARKKRQAYRNSRYPANLWGSGSASPMVYYYFDGLTANAQKMAQLAIDFWQNSTCITFVKSTTNSNRIRFFTGQGCYSYVGMIGGTQDLSLGTGCDSFGTAAHEIGHALGFFHEQSRLDRDNAITVNFNNIPSDWVDQFDKETTSTNFNYGMPYDYGSVMQYGASSASSNRQATMVSKVPVYQDTMGSDKVSFYDISMMNDHYKCKAKCTSGATCVNGGFRNSKNCNSCICPEGWGGATCAERASGCGAALTATSTLQQASITVGSGQQTVQPTWAKCHHMITAPAGNKIEITLNTLQYQQCQEGCIYTGIEVKASLDHRLTGIRYCCSDDVGQKIISEGNIVPIITYNRYYQSTFTFSYRLVPSSTASTIQLAQFPSAGATYSTSTNPNTNGGGTGGGGTTVTCTDDANCVTWASNGFCTSSTYTAAQKKQYCPNKCNMCS</sequence>
<proteinExistence type="predicted"/>
<evidence type="ECO:0000256" key="11">
    <source>
        <dbReference type="ARBA" id="ARBA00023145"/>
    </source>
</evidence>
<dbReference type="FunFam" id="3.40.390.10:FF:000048">
    <property type="entry name" value="Zinc metalloproteinase"/>
    <property type="match status" value="1"/>
</dbReference>
<evidence type="ECO:0000256" key="3">
    <source>
        <dbReference type="ARBA" id="ARBA00022525"/>
    </source>
</evidence>
<dbReference type="WBParaSite" id="MBELARI_LOCUS20293">
    <property type="protein sequence ID" value="MBELARI_LOCUS20293"/>
    <property type="gene ID" value="MBELARI_LOCUS20293"/>
</dbReference>
<evidence type="ECO:0000256" key="17">
    <source>
        <dbReference type="RuleBase" id="RU361183"/>
    </source>
</evidence>
<dbReference type="GO" id="GO:0008270">
    <property type="term" value="F:zinc ion binding"/>
    <property type="evidence" value="ECO:0007669"/>
    <property type="project" value="UniProtKB-UniRule"/>
</dbReference>
<feature type="binding site" evidence="16">
    <location>
        <position position="260"/>
    </location>
    <ligand>
        <name>Zn(2+)</name>
        <dbReference type="ChEBI" id="CHEBI:29105"/>
        <note>catalytic</note>
    </ligand>
</feature>
<dbReference type="PROSITE" id="PS01186">
    <property type="entry name" value="EGF_2"/>
    <property type="match status" value="1"/>
</dbReference>
<dbReference type="SUPFAM" id="SSF49854">
    <property type="entry name" value="Spermadhesin, CUB domain"/>
    <property type="match status" value="1"/>
</dbReference>
<evidence type="ECO:0000256" key="2">
    <source>
        <dbReference type="ARBA" id="ARBA00004613"/>
    </source>
</evidence>
<feature type="binding site" evidence="16">
    <location>
        <position position="270"/>
    </location>
    <ligand>
        <name>Zn(2+)</name>
        <dbReference type="ChEBI" id="CHEBI:29105"/>
        <note>catalytic</note>
    </ligand>
</feature>
<keyword evidence="23" id="KW-1185">Reference proteome</keyword>
<dbReference type="PANTHER" id="PTHR10127">
    <property type="entry name" value="DISCOIDIN, CUB, EGF, LAMININ , AND ZINC METALLOPROTEASE DOMAIN CONTAINING"/>
    <property type="match status" value="1"/>
</dbReference>
<organism evidence="23 24">
    <name type="scientific">Mesorhabditis belari</name>
    <dbReference type="NCBI Taxonomy" id="2138241"/>
    <lineage>
        <taxon>Eukaryota</taxon>
        <taxon>Metazoa</taxon>
        <taxon>Ecdysozoa</taxon>
        <taxon>Nematoda</taxon>
        <taxon>Chromadorea</taxon>
        <taxon>Rhabditida</taxon>
        <taxon>Rhabditina</taxon>
        <taxon>Rhabditomorpha</taxon>
        <taxon>Rhabditoidea</taxon>
        <taxon>Rhabditidae</taxon>
        <taxon>Mesorhabditinae</taxon>
        <taxon>Mesorhabditis</taxon>
    </lineage>
</organism>
<feature type="domain" description="Peptidase M12A" evidence="22">
    <location>
        <begin position="164"/>
        <end position="363"/>
    </location>
</feature>
<evidence type="ECO:0000259" key="19">
    <source>
        <dbReference type="PROSITE" id="PS01180"/>
    </source>
</evidence>
<evidence type="ECO:0000256" key="1">
    <source>
        <dbReference type="ARBA" id="ARBA00002657"/>
    </source>
</evidence>
<dbReference type="InterPro" id="IPR024079">
    <property type="entry name" value="MetalloPept_cat_dom_sf"/>
</dbReference>
<keyword evidence="13" id="KW-0325">Glycoprotein</keyword>
<dbReference type="InterPro" id="IPR006026">
    <property type="entry name" value="Peptidase_Metallo"/>
</dbReference>
<dbReference type="GO" id="GO:0005576">
    <property type="term" value="C:extracellular region"/>
    <property type="evidence" value="ECO:0007669"/>
    <property type="project" value="UniProtKB-SubCell"/>
</dbReference>
<dbReference type="InterPro" id="IPR035914">
    <property type="entry name" value="Sperma_CUB_dom_sf"/>
</dbReference>
<evidence type="ECO:0000256" key="5">
    <source>
        <dbReference type="ARBA" id="ARBA00022670"/>
    </source>
</evidence>
<keyword evidence="11" id="KW-0865">Zymogen</keyword>
<dbReference type="PROSITE" id="PS00022">
    <property type="entry name" value="EGF_1"/>
    <property type="match status" value="1"/>
</dbReference>
<comment type="cofactor">
    <cofactor evidence="16 17">
        <name>Zn(2+)</name>
        <dbReference type="ChEBI" id="CHEBI:29105"/>
    </cofactor>
    <text evidence="16 17">Binds 1 zinc ion per subunit.</text>
</comment>
<evidence type="ECO:0000256" key="16">
    <source>
        <dbReference type="PROSITE-ProRule" id="PRU01211"/>
    </source>
</evidence>
<dbReference type="PROSITE" id="PS01180">
    <property type="entry name" value="CUB"/>
    <property type="match status" value="1"/>
</dbReference>
<evidence type="ECO:0000256" key="8">
    <source>
        <dbReference type="ARBA" id="ARBA00022801"/>
    </source>
</evidence>
<feature type="domain" description="CUB" evidence="19">
    <location>
        <begin position="404"/>
        <end position="520"/>
    </location>
</feature>
<dbReference type="Gene3D" id="2.60.120.290">
    <property type="entry name" value="Spermadhesin, CUB domain"/>
    <property type="match status" value="1"/>
</dbReference>
<dbReference type="InterPro" id="IPR000859">
    <property type="entry name" value="CUB_dom"/>
</dbReference>
<keyword evidence="3 14" id="KW-0964">Secreted</keyword>
<dbReference type="PIRSF" id="PIRSF036365">
    <property type="entry name" value="Astacin_nematoda"/>
    <property type="match status" value="1"/>
</dbReference>
<evidence type="ECO:0000256" key="10">
    <source>
        <dbReference type="ARBA" id="ARBA00023049"/>
    </source>
</evidence>
<dbReference type="PRINTS" id="PR00480">
    <property type="entry name" value="ASTACIN"/>
</dbReference>
<dbReference type="PANTHER" id="PTHR10127:SF793">
    <property type="entry name" value="ZINC METALLOPROTEINASE NAS-31"/>
    <property type="match status" value="1"/>
</dbReference>
<accession>A0AAF3F1C5</accession>
<dbReference type="CDD" id="cd04280">
    <property type="entry name" value="ZnMc_astacin_like"/>
    <property type="match status" value="1"/>
</dbReference>
<protein>
    <recommendedName>
        <fullName evidence="14">Zinc metalloproteinase</fullName>
    </recommendedName>
</protein>
<dbReference type="GO" id="GO:0018996">
    <property type="term" value="P:molting cycle, collagen and cuticulin-based cuticle"/>
    <property type="evidence" value="ECO:0007669"/>
    <property type="project" value="InterPro"/>
</dbReference>
<keyword evidence="6 16" id="KW-0479">Metal-binding</keyword>
<dbReference type="GO" id="GO:0004222">
    <property type="term" value="F:metalloendopeptidase activity"/>
    <property type="evidence" value="ECO:0007669"/>
    <property type="project" value="UniProtKB-UniRule"/>
</dbReference>
<dbReference type="Gene3D" id="3.40.390.10">
    <property type="entry name" value="Collagenase (Catalytic Domain)"/>
    <property type="match status" value="1"/>
</dbReference>
<evidence type="ECO:0000256" key="14">
    <source>
        <dbReference type="PIRNR" id="PIRNR036365"/>
    </source>
</evidence>
<dbReference type="SMART" id="SM00235">
    <property type="entry name" value="ZnMc"/>
    <property type="match status" value="1"/>
</dbReference>
<evidence type="ECO:0000256" key="12">
    <source>
        <dbReference type="ARBA" id="ARBA00023157"/>
    </source>
</evidence>
<feature type="disulfide bond" evidence="15">
    <location>
        <begin position="388"/>
        <end position="397"/>
    </location>
</feature>
<dbReference type="SMART" id="SM00254">
    <property type="entry name" value="ShKT"/>
    <property type="match status" value="1"/>
</dbReference>
<feature type="domain" description="EGF-like" evidence="20">
    <location>
        <begin position="358"/>
        <end position="398"/>
    </location>
</feature>
<evidence type="ECO:0000256" key="7">
    <source>
        <dbReference type="ARBA" id="ARBA00022729"/>
    </source>
</evidence>
<evidence type="ECO:0000313" key="24">
    <source>
        <dbReference type="WBParaSite" id="MBELARI_LOCUS20293"/>
    </source>
</evidence>
<dbReference type="GO" id="GO:0006508">
    <property type="term" value="P:proteolysis"/>
    <property type="evidence" value="ECO:0007669"/>
    <property type="project" value="UniProtKB-KW"/>
</dbReference>
<keyword evidence="7 14" id="KW-0732">Signal</keyword>
<dbReference type="InterPro" id="IPR034035">
    <property type="entry name" value="Astacin-like_dom"/>
</dbReference>
<evidence type="ECO:0000256" key="6">
    <source>
        <dbReference type="ARBA" id="ARBA00022723"/>
    </source>
</evidence>
<dbReference type="InterPro" id="IPR017050">
    <property type="entry name" value="Metallopeptidase_nem"/>
</dbReference>
<dbReference type="Gene3D" id="1.10.10.1940">
    <property type="match status" value="1"/>
</dbReference>
<dbReference type="Proteomes" id="UP000887575">
    <property type="component" value="Unassembled WGS sequence"/>
</dbReference>
<dbReference type="AlphaFoldDB" id="A0AAF3F1C5"/>
<dbReference type="Pfam" id="PF01400">
    <property type="entry name" value="Astacin"/>
    <property type="match status" value="1"/>
</dbReference>